<evidence type="ECO:0000256" key="1">
    <source>
        <dbReference type="SAM" id="Phobius"/>
    </source>
</evidence>
<keyword evidence="1" id="KW-0472">Membrane</keyword>
<dbReference type="AlphaFoldDB" id="A0A8S3QRV3"/>
<evidence type="ECO:0000313" key="3">
    <source>
        <dbReference type="Proteomes" id="UP000683360"/>
    </source>
</evidence>
<feature type="transmembrane region" description="Helical" evidence="1">
    <location>
        <begin position="159"/>
        <end position="185"/>
    </location>
</feature>
<sequence>MKPVGKGLVKASLCDGIPDTIEYDGKCYEFKNTERSYASAQEFWYGNGGILLETIYGGIENFAYETIKITKQQDYVSSKPATIKSGTAITVSDAMKRRTCECEECTSDIVRSLHNKDETARKISSSTSNLKLDRTTLSKYKNTKVILGDKRLSAKVLCFTGGGVIVTSVLIIVVPDLYKLLCYITKSYRRKLKKRRKSKMSIKDNQSSCLWRQM</sequence>
<keyword evidence="1" id="KW-0812">Transmembrane</keyword>
<accession>A0A8S3QRV3</accession>
<dbReference type="Proteomes" id="UP000683360">
    <property type="component" value="Unassembled WGS sequence"/>
</dbReference>
<dbReference type="OrthoDB" id="10375856at2759"/>
<name>A0A8S3QRV3_MYTED</name>
<proteinExistence type="predicted"/>
<comment type="caution">
    <text evidence="2">The sequence shown here is derived from an EMBL/GenBank/DDBJ whole genome shotgun (WGS) entry which is preliminary data.</text>
</comment>
<protein>
    <submittedName>
        <fullName evidence="2">Uncharacterized protein</fullName>
    </submittedName>
</protein>
<dbReference type="EMBL" id="CAJPWZ010000722">
    <property type="protein sequence ID" value="CAG2199694.1"/>
    <property type="molecule type" value="Genomic_DNA"/>
</dbReference>
<keyword evidence="1" id="KW-1133">Transmembrane helix</keyword>
<keyword evidence="3" id="KW-1185">Reference proteome</keyword>
<organism evidence="2 3">
    <name type="scientific">Mytilus edulis</name>
    <name type="common">Blue mussel</name>
    <dbReference type="NCBI Taxonomy" id="6550"/>
    <lineage>
        <taxon>Eukaryota</taxon>
        <taxon>Metazoa</taxon>
        <taxon>Spiralia</taxon>
        <taxon>Lophotrochozoa</taxon>
        <taxon>Mollusca</taxon>
        <taxon>Bivalvia</taxon>
        <taxon>Autobranchia</taxon>
        <taxon>Pteriomorphia</taxon>
        <taxon>Mytilida</taxon>
        <taxon>Mytiloidea</taxon>
        <taxon>Mytilidae</taxon>
        <taxon>Mytilinae</taxon>
        <taxon>Mytilus</taxon>
    </lineage>
</organism>
<reference evidence="2" key="1">
    <citation type="submission" date="2021-03" db="EMBL/GenBank/DDBJ databases">
        <authorList>
            <person name="Bekaert M."/>
        </authorList>
    </citation>
    <scope>NUCLEOTIDE SEQUENCE</scope>
</reference>
<gene>
    <name evidence="2" type="ORF">MEDL_14378</name>
</gene>
<evidence type="ECO:0000313" key="2">
    <source>
        <dbReference type="EMBL" id="CAG2199694.1"/>
    </source>
</evidence>